<evidence type="ECO:0000313" key="2">
    <source>
        <dbReference type="Proteomes" id="UP000077013"/>
    </source>
</evidence>
<dbReference type="OrthoDB" id="288532at2"/>
<keyword evidence="2" id="KW-1185">Reference proteome</keyword>
<dbReference type="RefSeq" id="WP_068593153.1">
    <property type="nucleotide sequence ID" value="NZ_LRXL01000049.1"/>
</dbReference>
<dbReference type="Proteomes" id="UP000077013">
    <property type="component" value="Unassembled WGS sequence"/>
</dbReference>
<sequence length="228" mass="26754">MIISFKHKFIYIKTRKTAGTSIEIALSSICGDSDIITPLNDEDEQLRLRATGRSAQNFKVSLISYSFKDIIRSLKYLKRKVFYNHMPASEIKRHVDAVTWNTFYKFGFERDPIFKAISHYSYRNGKIKYTNFEDYLNSGDINKIKGTFFYTNVNGEILVDKIYKLEELELAFQDLADCFSLTDGQLKSPTIHAKKGNWEREIIPEEIRKTYGDKIKEIFAFEYSHLYR</sequence>
<organism evidence="1 2">
    <name type="scientific">Cochleicola gelatinilyticus</name>
    <dbReference type="NCBI Taxonomy" id="1763537"/>
    <lineage>
        <taxon>Bacteria</taxon>
        <taxon>Pseudomonadati</taxon>
        <taxon>Bacteroidota</taxon>
        <taxon>Flavobacteriia</taxon>
        <taxon>Flavobacteriales</taxon>
        <taxon>Flavobacteriaceae</taxon>
        <taxon>Cochleicola</taxon>
    </lineage>
</organism>
<protein>
    <recommendedName>
        <fullName evidence="3">Sulfotransferase family protein</fullName>
    </recommendedName>
</protein>
<name>A0A167G8N3_9FLAO</name>
<comment type="caution">
    <text evidence="1">The sequence shown here is derived from an EMBL/GenBank/DDBJ whole genome shotgun (WGS) entry which is preliminary data.</text>
</comment>
<proteinExistence type="predicted"/>
<gene>
    <name evidence="1" type="ORF">ULVI_12590</name>
</gene>
<evidence type="ECO:0008006" key="3">
    <source>
        <dbReference type="Google" id="ProtNLM"/>
    </source>
</evidence>
<reference evidence="1 2" key="1">
    <citation type="submission" date="2016-02" db="EMBL/GenBank/DDBJ databases">
        <title>Ulvibacter sp. LPB0005, isolated from Thais luteostoma.</title>
        <authorList>
            <person name="Shin S.-K."/>
            <person name="Yi H."/>
        </authorList>
    </citation>
    <scope>NUCLEOTIDE SEQUENCE [LARGE SCALE GENOMIC DNA]</scope>
    <source>
        <strain evidence="1 2">LPB0005</strain>
    </source>
</reference>
<accession>A0A167G8N3</accession>
<dbReference type="Gene3D" id="3.40.50.300">
    <property type="entry name" value="P-loop containing nucleotide triphosphate hydrolases"/>
    <property type="match status" value="1"/>
</dbReference>
<evidence type="ECO:0000313" key="1">
    <source>
        <dbReference type="EMBL" id="OAB77334.1"/>
    </source>
</evidence>
<dbReference type="InterPro" id="IPR027417">
    <property type="entry name" value="P-loop_NTPase"/>
</dbReference>
<dbReference type="EMBL" id="LRXL01000049">
    <property type="protein sequence ID" value="OAB77334.1"/>
    <property type="molecule type" value="Genomic_DNA"/>
</dbReference>
<dbReference type="STRING" id="1763537.ULVI_12590"/>
<dbReference type="AlphaFoldDB" id="A0A167G8N3"/>